<keyword evidence="8" id="KW-0547">Nucleotide-binding</keyword>
<evidence type="ECO:0000256" key="9">
    <source>
        <dbReference type="ARBA" id="ARBA00022840"/>
    </source>
</evidence>
<sequence>MVMNQRAQSLEILHNKYDTEITHKCRVHITKATLDHLHGEYDTEPGYGSERNSYLRHHNIETYFIKAKHPRKQPSTLFERGFGGLRPKKLSFRNVSNCVMRLMQSVKFNAEIPFSNVLLSPVDEKSTSKLSKLVSDIRKPFQGRLSSVPPPEPLDRVNKYLAQAITARSIEQETANHVHFSTLRFKNSAKEKKYQGVDDIAFNSSMICSLVMLVCTAGLQVIVLPRTFLLLLLFLAAFSWIAIILILILSVKLKVTLINFTYSPYSLTVQYLKFCCQPSLILNYTLSKLPAFQLSEDNTSFTGDSHLRCELPQYIYMSCIISFICVSIFLRLSALLKLFMMLAMATVCIVLMEYTHRPLFQQFDYLHHSVIPTDVVGIVALIIFIITFYVHGRKQEWTYRLDFLWKTQATEEKIEMTELQTNNRQILCNLLPAHVAVHFIDHQNNTHMELYSQQYNRVGVFFASVSNFSEFYMELDANNQGVECLRVLNEIIFDFDELLTESRFCAIDKIKTIGSIYMGAVGLMPTLMIEDTDASVTHYLSILIEFIMGMKEKLKNINENSYNNFMLKIGVNVGPVVAGVIGARKPQYDIWGNTVNVASRMESTGRPDHIQVTEEVYMALKDVYDFKCRGRITVKGKGDMVTYFVMGLKGSASKYSPCSTAESLSKSRSPSRDFKENAPLVPQSLSVSKDLDRQGSQKSQGKSQSVYGSINIERKPSLDSLRGPNGTPTSSLNKKRKNSTESPRDSSVRNPLRKLSSSSLTSCITADVSYGCVDSPELPTVHYMNVKMQNNGNANIDNVHSPTIQNEMFDQLKSNTEPELVERSVQHRSCPRQNLSPESAKSSTSKSAPPHPRDKVSKIPSPSRSSNMPQATSLPAVTGSSAIRKCLRTSTSPTQTEDYYETGPILEEIPESEILAMNCMLKELGEVVDETQNGRDNKRKQSQRSLAKNNKQSGGHLQSPQSPEYDKNTRKQQIPSGAKSPPARLDKNTVTPQPMSLDSIPLIQKPKPLICDSRRTSSTRSKLAPSNLPKASSILASIDGKNMSILPAAVVKVDNEENQKISLMRSPSEKTRGKPESNGPSDKRRKSDGTIPSLNTADSNVKKIPSVGVCNPVVVQSQTEPCFLNTTSDDELESVSSNQSSVVLLKPIELKVKSGIRQPFTRQVSCPETPPTSVRNARVDNSVCHSKSSDTLSSCPYSSPSTPKFPIRLHSDNTQLNRLLHDLERDVNDDDDGDDDDEEHHTENPVKKEPVPSEDLKQRKLRAPTGIPKLCVTPTVAKVTSPLKPATAVVAPIGQKSSYNRSNISSKPPVGVTNMRMPGPANDRNKACVNGRSGNFGAKPRVLLEPVKHSRLPTAVVSNIKKKRRENSVEESDEERVGVSVNPQKTKTSFAWQPRHRSPPTVSSNAKQRPSGGADTAGAGASGSANGAGGGGAISRVGAETSTGVTNNNNNNNNNINHCSNTNNTNNNNSLQQRIAVNPFQVKRRPIFSMPPRYCRSLDYIPSDKEDHVSSNASSATGSPHIKHTYLIPYFGGGRKPMAIDNISISSFASSSEMSKSDPTLNFDSASTAYESEYDNYRPGLVSDEEFFVSDAMSDVDLFDDINIENVTVSDSYSLNIPLPLPTHKKITNV</sequence>
<feature type="compositionally biased region" description="Polar residues" evidence="17">
    <location>
        <begin position="653"/>
        <end position="668"/>
    </location>
</feature>
<keyword evidence="13 18" id="KW-0472">Membrane</keyword>
<dbReference type="GO" id="GO:0005524">
    <property type="term" value="F:ATP binding"/>
    <property type="evidence" value="ECO:0007669"/>
    <property type="project" value="UniProtKB-KW"/>
</dbReference>
<gene>
    <name evidence="21" type="primary">LOC115219753</name>
</gene>
<keyword evidence="14" id="KW-0325">Glycoprotein</keyword>
<dbReference type="GO" id="GO:0007189">
    <property type="term" value="P:adenylate cyclase-activating G protein-coupled receptor signaling pathway"/>
    <property type="evidence" value="ECO:0007669"/>
    <property type="project" value="TreeGrafter"/>
</dbReference>
<dbReference type="PROSITE" id="PS50125">
    <property type="entry name" value="GUANYLATE_CYCLASE_2"/>
    <property type="match status" value="1"/>
</dbReference>
<dbReference type="PANTHER" id="PTHR45627:SF26">
    <property type="entry name" value="ADENYLATE CYCLASE TYPE 1"/>
    <property type="match status" value="1"/>
</dbReference>
<accession>A0A7E6FEP8</accession>
<dbReference type="GO" id="GO:0046872">
    <property type="term" value="F:metal ion binding"/>
    <property type="evidence" value="ECO:0007669"/>
    <property type="project" value="UniProtKB-KW"/>
</dbReference>
<keyword evidence="7" id="KW-0677">Repeat</keyword>
<dbReference type="Pfam" id="PF00211">
    <property type="entry name" value="Guanylate_cyc"/>
    <property type="match status" value="1"/>
</dbReference>
<dbReference type="EC" id="4.6.1.1" evidence="4"/>
<evidence type="ECO:0000313" key="20">
    <source>
        <dbReference type="Proteomes" id="UP000515154"/>
    </source>
</evidence>
<comment type="catalytic activity">
    <reaction evidence="1">
        <text>ATP = 3',5'-cyclic AMP + diphosphate</text>
        <dbReference type="Rhea" id="RHEA:15389"/>
        <dbReference type="ChEBI" id="CHEBI:30616"/>
        <dbReference type="ChEBI" id="CHEBI:33019"/>
        <dbReference type="ChEBI" id="CHEBI:58165"/>
        <dbReference type="EC" id="4.6.1.1"/>
    </reaction>
</comment>
<dbReference type="Pfam" id="PF06327">
    <property type="entry name" value="Adcy_cons_dom"/>
    <property type="match status" value="1"/>
</dbReference>
<feature type="region of interest" description="Disordered" evidence="17">
    <location>
        <begin position="818"/>
        <end position="904"/>
    </location>
</feature>
<keyword evidence="12" id="KW-0115">cAMP biosynthesis</keyword>
<evidence type="ECO:0000256" key="18">
    <source>
        <dbReference type="SAM" id="Phobius"/>
    </source>
</evidence>
<dbReference type="KEGG" id="osn:115219753"/>
<feature type="compositionally biased region" description="Low complexity" evidence="17">
    <location>
        <begin position="1411"/>
        <end position="1425"/>
    </location>
</feature>
<feature type="compositionally biased region" description="Acidic residues" evidence="17">
    <location>
        <begin position="1227"/>
        <end position="1238"/>
    </location>
</feature>
<feature type="region of interest" description="Disordered" evidence="17">
    <location>
        <begin position="1225"/>
        <end position="1262"/>
    </location>
</feature>
<dbReference type="GO" id="GO:0005886">
    <property type="term" value="C:plasma membrane"/>
    <property type="evidence" value="ECO:0007669"/>
    <property type="project" value="InterPro"/>
</dbReference>
<comment type="cofactor">
    <cofactor evidence="2">
        <name>Mg(2+)</name>
        <dbReference type="ChEBI" id="CHEBI:18420"/>
    </cofactor>
</comment>
<name>A0A7E6FEP8_9MOLL</name>
<dbReference type="Proteomes" id="UP000515154">
    <property type="component" value="Linkage group LG15"/>
</dbReference>
<feature type="compositionally biased region" description="Polar residues" evidence="17">
    <location>
        <begin position="860"/>
        <end position="881"/>
    </location>
</feature>
<feature type="compositionally biased region" description="Polar residues" evidence="17">
    <location>
        <begin position="1381"/>
        <end position="1391"/>
    </location>
</feature>
<keyword evidence="11 18" id="KW-1133">Transmembrane helix</keyword>
<dbReference type="InterPro" id="IPR001054">
    <property type="entry name" value="A/G_cyclase"/>
</dbReference>
<evidence type="ECO:0000256" key="6">
    <source>
        <dbReference type="ARBA" id="ARBA00022723"/>
    </source>
</evidence>
<dbReference type="Gene3D" id="3.30.70.1230">
    <property type="entry name" value="Nucleotide cyclase"/>
    <property type="match status" value="1"/>
</dbReference>
<evidence type="ECO:0000256" key="14">
    <source>
        <dbReference type="ARBA" id="ARBA00023180"/>
    </source>
</evidence>
<evidence type="ECO:0000256" key="12">
    <source>
        <dbReference type="ARBA" id="ARBA00022998"/>
    </source>
</evidence>
<feature type="transmembrane region" description="Helical" evidence="18">
    <location>
        <begin position="375"/>
        <end position="392"/>
    </location>
</feature>
<dbReference type="CDD" id="cd07302">
    <property type="entry name" value="CHD"/>
    <property type="match status" value="1"/>
</dbReference>
<dbReference type="PROSITE" id="PS00452">
    <property type="entry name" value="GUANYLATE_CYCLASE_1"/>
    <property type="match status" value="1"/>
</dbReference>
<dbReference type="SMART" id="SM00044">
    <property type="entry name" value="CYCc"/>
    <property type="match status" value="1"/>
</dbReference>
<keyword evidence="20" id="KW-1185">Reference proteome</keyword>
<keyword evidence="9" id="KW-0067">ATP-binding</keyword>
<feature type="transmembrane region" description="Helical" evidence="18">
    <location>
        <begin position="228"/>
        <end position="249"/>
    </location>
</feature>
<comment type="similarity">
    <text evidence="16">Belongs to the adenylyl cyclase class-4/guanylyl cyclase family.</text>
</comment>
<feature type="region of interest" description="Disordered" evidence="17">
    <location>
        <begin position="930"/>
        <end position="1027"/>
    </location>
</feature>
<feature type="region of interest" description="Disordered" evidence="17">
    <location>
        <begin position="1057"/>
        <end position="1098"/>
    </location>
</feature>
<dbReference type="InterPro" id="IPR009398">
    <property type="entry name" value="Adcy_conserved_dom"/>
</dbReference>
<feature type="compositionally biased region" description="Basic and acidic residues" evidence="17">
    <location>
        <begin position="1239"/>
        <end position="1258"/>
    </location>
</feature>
<feature type="region of interest" description="Disordered" evidence="17">
    <location>
        <begin position="1185"/>
        <end position="1208"/>
    </location>
</feature>
<evidence type="ECO:0000259" key="19">
    <source>
        <dbReference type="PROSITE" id="PS50125"/>
    </source>
</evidence>
<keyword evidence="6" id="KW-0479">Metal-binding</keyword>
<evidence type="ECO:0000256" key="15">
    <source>
        <dbReference type="ARBA" id="ARBA00023239"/>
    </source>
</evidence>
<dbReference type="SUPFAM" id="SSF55073">
    <property type="entry name" value="Nucleotide cyclase"/>
    <property type="match status" value="1"/>
</dbReference>
<feature type="compositionally biased region" description="Basic and acidic residues" evidence="17">
    <location>
        <begin position="1067"/>
        <end position="1088"/>
    </location>
</feature>
<feature type="compositionally biased region" description="Polar residues" evidence="17">
    <location>
        <begin position="1185"/>
        <end position="1202"/>
    </location>
</feature>
<feature type="compositionally biased region" description="Polar residues" evidence="17">
    <location>
        <begin position="943"/>
        <end position="962"/>
    </location>
</feature>
<dbReference type="RefSeq" id="XP_036365362.1">
    <property type="nucleotide sequence ID" value="XM_036509469.1"/>
</dbReference>
<organism evidence="20 21">
    <name type="scientific">Octopus sinensis</name>
    <name type="common">East Asian common octopus</name>
    <dbReference type="NCBI Taxonomy" id="2607531"/>
    <lineage>
        <taxon>Eukaryota</taxon>
        <taxon>Metazoa</taxon>
        <taxon>Spiralia</taxon>
        <taxon>Lophotrochozoa</taxon>
        <taxon>Mollusca</taxon>
        <taxon>Cephalopoda</taxon>
        <taxon>Coleoidea</taxon>
        <taxon>Octopodiformes</taxon>
        <taxon>Octopoda</taxon>
        <taxon>Incirrata</taxon>
        <taxon>Octopodidae</taxon>
        <taxon>Octopus</taxon>
    </lineage>
</organism>
<dbReference type="GO" id="GO:0004016">
    <property type="term" value="F:adenylate cyclase activity"/>
    <property type="evidence" value="ECO:0007669"/>
    <property type="project" value="UniProtKB-EC"/>
</dbReference>
<dbReference type="GO" id="GO:0006171">
    <property type="term" value="P:cAMP biosynthetic process"/>
    <property type="evidence" value="ECO:0007669"/>
    <property type="project" value="UniProtKB-KW"/>
</dbReference>
<evidence type="ECO:0000256" key="10">
    <source>
        <dbReference type="ARBA" id="ARBA00022842"/>
    </source>
</evidence>
<feature type="domain" description="Guanylate cyclase" evidence="19">
    <location>
        <begin position="459"/>
        <end position="602"/>
    </location>
</feature>
<feature type="region of interest" description="Disordered" evidence="17">
    <location>
        <begin position="1355"/>
        <end position="1469"/>
    </location>
</feature>
<feature type="transmembrane region" description="Helical" evidence="18">
    <location>
        <begin position="338"/>
        <end position="354"/>
    </location>
</feature>
<evidence type="ECO:0000256" key="3">
    <source>
        <dbReference type="ARBA" id="ARBA00004141"/>
    </source>
</evidence>
<feature type="compositionally biased region" description="Low complexity" evidence="17">
    <location>
        <begin position="696"/>
        <end position="705"/>
    </location>
</feature>
<evidence type="ECO:0000256" key="7">
    <source>
        <dbReference type="ARBA" id="ARBA00022737"/>
    </source>
</evidence>
<reference evidence="21" key="1">
    <citation type="submission" date="2025-08" db="UniProtKB">
        <authorList>
            <consortium name="RefSeq"/>
        </authorList>
    </citation>
    <scope>IDENTIFICATION</scope>
</reference>
<dbReference type="InterPro" id="IPR018297">
    <property type="entry name" value="A/G_cyclase_CS"/>
</dbReference>
<feature type="compositionally biased region" description="Basic and acidic residues" evidence="17">
    <location>
        <begin position="738"/>
        <end position="747"/>
    </location>
</feature>
<evidence type="ECO:0000256" key="1">
    <source>
        <dbReference type="ARBA" id="ARBA00001593"/>
    </source>
</evidence>
<feature type="compositionally biased region" description="Polar residues" evidence="17">
    <location>
        <begin position="888"/>
        <end position="897"/>
    </location>
</feature>
<evidence type="ECO:0000256" key="17">
    <source>
        <dbReference type="SAM" id="MobiDB-lite"/>
    </source>
</evidence>
<feature type="region of interest" description="Disordered" evidence="17">
    <location>
        <begin position="653"/>
        <end position="758"/>
    </location>
</feature>
<protein>
    <recommendedName>
        <fullName evidence="4">adenylate cyclase</fullName>
        <ecNumber evidence="4">4.6.1.1</ecNumber>
    </recommendedName>
</protein>
<feature type="compositionally biased region" description="Low complexity" evidence="17">
    <location>
        <begin position="1446"/>
        <end position="1469"/>
    </location>
</feature>
<feature type="region of interest" description="Disordered" evidence="17">
    <location>
        <begin position="1300"/>
        <end position="1319"/>
    </location>
</feature>
<keyword evidence="15 16" id="KW-0456">Lyase</keyword>
<evidence type="ECO:0000256" key="8">
    <source>
        <dbReference type="ARBA" id="ARBA00022741"/>
    </source>
</evidence>
<evidence type="ECO:0000256" key="16">
    <source>
        <dbReference type="RuleBase" id="RU000405"/>
    </source>
</evidence>
<comment type="subcellular location">
    <subcellularLocation>
        <location evidence="3">Membrane</location>
        <topology evidence="3">Multi-pass membrane protein</topology>
    </subcellularLocation>
</comment>
<keyword evidence="5 18" id="KW-0812">Transmembrane</keyword>
<evidence type="ECO:0000256" key="4">
    <source>
        <dbReference type="ARBA" id="ARBA00012201"/>
    </source>
</evidence>
<dbReference type="InterPro" id="IPR029787">
    <property type="entry name" value="Nucleotide_cyclase"/>
</dbReference>
<feature type="transmembrane region" description="Helical" evidence="18">
    <location>
        <begin position="200"/>
        <end position="222"/>
    </location>
</feature>
<evidence type="ECO:0000256" key="13">
    <source>
        <dbReference type="ARBA" id="ARBA00023136"/>
    </source>
</evidence>
<evidence type="ECO:0000256" key="2">
    <source>
        <dbReference type="ARBA" id="ARBA00001946"/>
    </source>
</evidence>
<feature type="compositionally biased region" description="Low complexity" evidence="17">
    <location>
        <begin position="836"/>
        <end position="848"/>
    </location>
</feature>
<dbReference type="PANTHER" id="PTHR45627">
    <property type="entry name" value="ADENYLATE CYCLASE TYPE 1"/>
    <property type="match status" value="1"/>
</dbReference>
<evidence type="ECO:0000256" key="11">
    <source>
        <dbReference type="ARBA" id="ARBA00022989"/>
    </source>
</evidence>
<dbReference type="FunFam" id="3.30.70.1230:FF:000001">
    <property type="entry name" value="Adenylate cyclase"/>
    <property type="match status" value="1"/>
</dbReference>
<keyword evidence="10" id="KW-0460">Magnesium</keyword>
<evidence type="ECO:0000256" key="5">
    <source>
        <dbReference type="ARBA" id="ARBA00022692"/>
    </source>
</evidence>
<proteinExistence type="inferred from homology"/>
<dbReference type="GO" id="GO:0035556">
    <property type="term" value="P:intracellular signal transduction"/>
    <property type="evidence" value="ECO:0007669"/>
    <property type="project" value="InterPro"/>
</dbReference>
<evidence type="ECO:0000313" key="21">
    <source>
        <dbReference type="RefSeq" id="XP_036365362.1"/>
    </source>
</evidence>